<dbReference type="PRINTS" id="PR00024">
    <property type="entry name" value="HOMEOBOX"/>
</dbReference>
<accession>A0ABM1BJS6</accession>
<organism evidence="10 11">
    <name type="scientific">Limulus polyphemus</name>
    <name type="common">Atlantic horseshoe crab</name>
    <dbReference type="NCBI Taxonomy" id="6850"/>
    <lineage>
        <taxon>Eukaryota</taxon>
        <taxon>Metazoa</taxon>
        <taxon>Ecdysozoa</taxon>
        <taxon>Arthropoda</taxon>
        <taxon>Chelicerata</taxon>
        <taxon>Merostomata</taxon>
        <taxon>Xiphosura</taxon>
        <taxon>Limulidae</taxon>
        <taxon>Limulus</taxon>
    </lineage>
</organism>
<dbReference type="PROSITE" id="PS00027">
    <property type="entry name" value="HOMEOBOX_1"/>
    <property type="match status" value="1"/>
</dbReference>
<evidence type="ECO:0000313" key="10">
    <source>
        <dbReference type="Proteomes" id="UP000694941"/>
    </source>
</evidence>
<dbReference type="SMART" id="SM00389">
    <property type="entry name" value="HOX"/>
    <property type="match status" value="1"/>
</dbReference>
<comment type="subcellular location">
    <subcellularLocation>
        <location evidence="1 6 7">Nucleus</location>
    </subcellularLocation>
</comment>
<evidence type="ECO:0000256" key="7">
    <source>
        <dbReference type="RuleBase" id="RU000682"/>
    </source>
</evidence>
<reference evidence="11" key="1">
    <citation type="submission" date="2025-08" db="UniProtKB">
        <authorList>
            <consortium name="RefSeq"/>
        </authorList>
    </citation>
    <scope>IDENTIFICATION</scope>
    <source>
        <tissue evidence="11">Muscle</tissue>
    </source>
</reference>
<evidence type="ECO:0000256" key="8">
    <source>
        <dbReference type="SAM" id="MobiDB-lite"/>
    </source>
</evidence>
<evidence type="ECO:0000256" key="2">
    <source>
        <dbReference type="ARBA" id="ARBA00010341"/>
    </source>
</evidence>
<dbReference type="GeneID" id="106467567"/>
<protein>
    <submittedName>
        <fullName evidence="11">Homeobox protein CDX-1-like</fullName>
    </submittedName>
</protein>
<dbReference type="PANTHER" id="PTHR24332">
    <property type="entry name" value="HOMEOBOX PROTEIN CDX"/>
    <property type="match status" value="1"/>
</dbReference>
<dbReference type="InterPro" id="IPR017970">
    <property type="entry name" value="Homeobox_CS"/>
</dbReference>
<sequence>MVLYYDTHYAMFPTPSHQTTFNPYPYASNPMQQAPLSHYGSGQQGYDLGCPVSETMLQQGWHTPSVYPVSSTNGGSCARAATNPNNYEDWSQSQGSLSNPSPCSNVGMPVNLSSTTGQQCNFGLPTYRQHDIMTNCQGTISLADLVHPPDNGATTSTDESPSPCSGISSGLVPSPGIRNQPRPQPVRSPYEWMKRPSYQQPGQVLPGKTRTKDKYRVVYTDHQRLELEKEFHYSRYITIRRKTELATMLGLTERQVKIWFQNRRAKERKQARKQEEILRKEKEQVQHDITAGPGFGIANKPISAVINMNPGHCT</sequence>
<dbReference type="InterPro" id="IPR001356">
    <property type="entry name" value="HD"/>
</dbReference>
<evidence type="ECO:0000256" key="3">
    <source>
        <dbReference type="ARBA" id="ARBA00023125"/>
    </source>
</evidence>
<feature type="region of interest" description="Disordered" evidence="8">
    <location>
        <begin position="147"/>
        <end position="210"/>
    </location>
</feature>
<dbReference type="Pfam" id="PF00046">
    <property type="entry name" value="Homeodomain"/>
    <property type="match status" value="1"/>
</dbReference>
<dbReference type="InterPro" id="IPR009057">
    <property type="entry name" value="Homeodomain-like_sf"/>
</dbReference>
<dbReference type="InterPro" id="IPR000047">
    <property type="entry name" value="HTH_motif"/>
</dbReference>
<dbReference type="PROSITE" id="PS50071">
    <property type="entry name" value="HOMEOBOX_2"/>
    <property type="match status" value="1"/>
</dbReference>
<proteinExistence type="inferred from homology"/>
<keyword evidence="10" id="KW-1185">Reference proteome</keyword>
<dbReference type="PRINTS" id="PR00031">
    <property type="entry name" value="HTHREPRESSR"/>
</dbReference>
<keyword evidence="5 6" id="KW-0539">Nucleus</keyword>
<gene>
    <name evidence="11" type="primary">LOC106467567</name>
</gene>
<dbReference type="InterPro" id="IPR047152">
    <property type="entry name" value="Caudal_homeobox"/>
</dbReference>
<dbReference type="SUPFAM" id="SSF46689">
    <property type="entry name" value="Homeodomain-like"/>
    <property type="match status" value="1"/>
</dbReference>
<dbReference type="Proteomes" id="UP000694941">
    <property type="component" value="Unplaced"/>
</dbReference>
<feature type="DNA-binding region" description="Homeobox" evidence="6">
    <location>
        <begin position="212"/>
        <end position="271"/>
    </location>
</feature>
<evidence type="ECO:0000313" key="11">
    <source>
        <dbReference type="RefSeq" id="XP_013783381.2"/>
    </source>
</evidence>
<keyword evidence="4 6" id="KW-0371">Homeobox</keyword>
<name>A0ABM1BJS6_LIMPO</name>
<evidence type="ECO:0000259" key="9">
    <source>
        <dbReference type="PROSITE" id="PS50071"/>
    </source>
</evidence>
<feature type="domain" description="Homeobox" evidence="9">
    <location>
        <begin position="210"/>
        <end position="270"/>
    </location>
</feature>
<evidence type="ECO:0000256" key="6">
    <source>
        <dbReference type="PROSITE-ProRule" id="PRU00108"/>
    </source>
</evidence>
<evidence type="ECO:0000256" key="4">
    <source>
        <dbReference type="ARBA" id="ARBA00023155"/>
    </source>
</evidence>
<dbReference type="PANTHER" id="PTHR24332:SF9">
    <property type="entry name" value="HOMEOTIC PROTEIN CAUDAL"/>
    <property type="match status" value="1"/>
</dbReference>
<feature type="compositionally biased region" description="Polar residues" evidence="8">
    <location>
        <begin position="152"/>
        <end position="168"/>
    </location>
</feature>
<keyword evidence="3 6" id="KW-0238">DNA-binding</keyword>
<dbReference type="Gene3D" id="1.10.10.60">
    <property type="entry name" value="Homeodomain-like"/>
    <property type="match status" value="1"/>
</dbReference>
<evidence type="ECO:0000256" key="5">
    <source>
        <dbReference type="ARBA" id="ARBA00023242"/>
    </source>
</evidence>
<dbReference type="CDD" id="cd00086">
    <property type="entry name" value="homeodomain"/>
    <property type="match status" value="1"/>
</dbReference>
<dbReference type="RefSeq" id="XP_013783381.2">
    <property type="nucleotide sequence ID" value="XM_013927927.2"/>
</dbReference>
<dbReference type="InterPro" id="IPR020479">
    <property type="entry name" value="HD_metazoa"/>
</dbReference>
<comment type="similarity">
    <text evidence="2">Belongs to the Caudal homeobox family.</text>
</comment>
<evidence type="ECO:0000256" key="1">
    <source>
        <dbReference type="ARBA" id="ARBA00004123"/>
    </source>
</evidence>